<feature type="domain" description="AB hydrolase-1" evidence="1">
    <location>
        <begin position="32"/>
        <end position="285"/>
    </location>
</feature>
<gene>
    <name evidence="2" type="ORF">Llan_1222</name>
</gene>
<dbReference type="GO" id="GO:0047372">
    <property type="term" value="F:monoacylglycerol lipase activity"/>
    <property type="evidence" value="ECO:0007669"/>
    <property type="project" value="TreeGrafter"/>
</dbReference>
<evidence type="ECO:0000313" key="3">
    <source>
        <dbReference type="Proteomes" id="UP000054869"/>
    </source>
</evidence>
<keyword evidence="2" id="KW-0808">Transferase</keyword>
<protein>
    <submittedName>
        <fullName evidence="2">Hydrolase/acyltransferase</fullName>
    </submittedName>
</protein>
<sequence length="305" mass="34686">MKSDYVLCASQEGLHEVVYSEWGSGQTNNNSAVICVHGLTRNRYDFEPLARFLSDQGHHVFCPDVVGRGDSSWLRNPKLYSFPQYIADMTTLIARTGAQQLDWIGTSMGGLIGMILAGLPNSPIRSLILNDVAPQIPVHAIRRLGQYTGKIPEFKSKEEAKTYFKTIYASFGDLSEDQWDYLTNNSIKERSPGIYVAKLDPNIQTTKSWGQLLKEFFQGPRKALEGILFDVDLWQFWQRVKCPVLVIHGKNSDLLLPEYIQKMQKDHPSLEVIEIENAGHAPMLFERDDQEKIARWLKAHTPPSY</sequence>
<dbReference type="EMBL" id="LNYI01000027">
    <property type="protein sequence ID" value="KTD22281.1"/>
    <property type="molecule type" value="Genomic_DNA"/>
</dbReference>
<dbReference type="SUPFAM" id="SSF53474">
    <property type="entry name" value="alpha/beta-Hydrolases"/>
    <property type="match status" value="1"/>
</dbReference>
<dbReference type="Pfam" id="PF00561">
    <property type="entry name" value="Abhydrolase_1"/>
    <property type="match status" value="1"/>
</dbReference>
<dbReference type="GO" id="GO:0016746">
    <property type="term" value="F:acyltransferase activity"/>
    <property type="evidence" value="ECO:0007669"/>
    <property type="project" value="UniProtKB-KW"/>
</dbReference>
<evidence type="ECO:0000313" key="2">
    <source>
        <dbReference type="EMBL" id="KTD22281.1"/>
    </source>
</evidence>
<dbReference type="Gene3D" id="3.40.50.1820">
    <property type="entry name" value="alpha/beta hydrolase"/>
    <property type="match status" value="1"/>
</dbReference>
<dbReference type="STRING" id="45067.Llan_1222"/>
<keyword evidence="2" id="KW-0012">Acyltransferase</keyword>
<comment type="caution">
    <text evidence="2">The sequence shown here is derived from an EMBL/GenBank/DDBJ whole genome shotgun (WGS) entry which is preliminary data.</text>
</comment>
<keyword evidence="3" id="KW-1185">Reference proteome</keyword>
<accession>A0A0W0VR70</accession>
<evidence type="ECO:0000259" key="1">
    <source>
        <dbReference type="Pfam" id="PF00561"/>
    </source>
</evidence>
<keyword evidence="2" id="KW-0378">Hydrolase</keyword>
<dbReference type="Proteomes" id="UP000054869">
    <property type="component" value="Unassembled WGS sequence"/>
</dbReference>
<dbReference type="InterPro" id="IPR000073">
    <property type="entry name" value="AB_hydrolase_1"/>
</dbReference>
<dbReference type="AlphaFoldDB" id="A0A0W0VR70"/>
<proteinExistence type="predicted"/>
<dbReference type="InterPro" id="IPR050266">
    <property type="entry name" value="AB_hydrolase_sf"/>
</dbReference>
<dbReference type="GO" id="GO:0016020">
    <property type="term" value="C:membrane"/>
    <property type="evidence" value="ECO:0007669"/>
    <property type="project" value="TreeGrafter"/>
</dbReference>
<dbReference type="PANTHER" id="PTHR43798:SF33">
    <property type="entry name" value="HYDROLASE, PUTATIVE (AFU_ORTHOLOGUE AFUA_2G14860)-RELATED"/>
    <property type="match status" value="1"/>
</dbReference>
<dbReference type="OrthoDB" id="9791366at2"/>
<dbReference type="InterPro" id="IPR029058">
    <property type="entry name" value="AB_hydrolase_fold"/>
</dbReference>
<dbReference type="GO" id="GO:0046464">
    <property type="term" value="P:acylglycerol catabolic process"/>
    <property type="evidence" value="ECO:0007669"/>
    <property type="project" value="TreeGrafter"/>
</dbReference>
<reference evidence="2 3" key="1">
    <citation type="submission" date="2015-11" db="EMBL/GenBank/DDBJ databases">
        <title>Genomic analysis of 38 Legionella species identifies large and diverse effector repertoires.</title>
        <authorList>
            <person name="Burstein D."/>
            <person name="Amaro F."/>
            <person name="Zusman T."/>
            <person name="Lifshitz Z."/>
            <person name="Cohen O."/>
            <person name="Gilbert J.A."/>
            <person name="Pupko T."/>
            <person name="Shuman H.A."/>
            <person name="Segal G."/>
        </authorList>
    </citation>
    <scope>NUCLEOTIDE SEQUENCE [LARGE SCALE GENOMIC DNA]</scope>
    <source>
        <strain evidence="2 3">ATCC 49751</strain>
    </source>
</reference>
<organism evidence="2 3">
    <name type="scientific">Legionella lansingensis</name>
    <dbReference type="NCBI Taxonomy" id="45067"/>
    <lineage>
        <taxon>Bacteria</taxon>
        <taxon>Pseudomonadati</taxon>
        <taxon>Pseudomonadota</taxon>
        <taxon>Gammaproteobacteria</taxon>
        <taxon>Legionellales</taxon>
        <taxon>Legionellaceae</taxon>
        <taxon>Legionella</taxon>
    </lineage>
</organism>
<dbReference type="PATRIC" id="fig|45067.4.peg.1281"/>
<dbReference type="PANTHER" id="PTHR43798">
    <property type="entry name" value="MONOACYLGLYCEROL LIPASE"/>
    <property type="match status" value="1"/>
</dbReference>
<name>A0A0W0VR70_9GAMM</name>
<dbReference type="RefSeq" id="WP_028373632.1">
    <property type="nucleotide sequence ID" value="NZ_CAAAJD010000020.1"/>
</dbReference>
<dbReference type="eggNOG" id="COG2267">
    <property type="taxonomic scope" value="Bacteria"/>
</dbReference>